<keyword evidence="3" id="KW-1185">Reference proteome</keyword>
<evidence type="ECO:0000313" key="2">
    <source>
        <dbReference type="EMBL" id="KAA8564641.1"/>
    </source>
</evidence>
<accession>A0A5M9J6C9</accession>
<feature type="region of interest" description="Disordered" evidence="1">
    <location>
        <begin position="1"/>
        <end position="35"/>
    </location>
</feature>
<organism evidence="2 3">
    <name type="scientific">Monilinia fructicola</name>
    <name type="common">Brown rot fungus</name>
    <name type="synonym">Ciboria fructicola</name>
    <dbReference type="NCBI Taxonomy" id="38448"/>
    <lineage>
        <taxon>Eukaryota</taxon>
        <taxon>Fungi</taxon>
        <taxon>Dikarya</taxon>
        <taxon>Ascomycota</taxon>
        <taxon>Pezizomycotina</taxon>
        <taxon>Leotiomycetes</taxon>
        <taxon>Helotiales</taxon>
        <taxon>Sclerotiniaceae</taxon>
        <taxon>Monilinia</taxon>
    </lineage>
</organism>
<protein>
    <submittedName>
        <fullName evidence="2">Uncharacterized protein</fullName>
    </submittedName>
</protein>
<reference evidence="2 3" key="1">
    <citation type="submission" date="2019-06" db="EMBL/GenBank/DDBJ databases">
        <title>Genome Sequence of the Brown Rot Fungal Pathogen Monilinia fructicola.</title>
        <authorList>
            <person name="De Miccolis Angelini R.M."/>
            <person name="Landi L."/>
            <person name="Abate D."/>
            <person name="Pollastro S."/>
            <person name="Romanazzi G."/>
            <person name="Faretra F."/>
        </authorList>
    </citation>
    <scope>NUCLEOTIDE SEQUENCE [LARGE SCALE GENOMIC DNA]</scope>
    <source>
        <strain evidence="2 3">Mfrc123</strain>
    </source>
</reference>
<dbReference type="OrthoDB" id="5343383at2759"/>
<comment type="caution">
    <text evidence="2">The sequence shown here is derived from an EMBL/GenBank/DDBJ whole genome shotgun (WGS) entry which is preliminary data.</text>
</comment>
<gene>
    <name evidence="2" type="ORF">EYC84_011551</name>
</gene>
<dbReference type="AlphaFoldDB" id="A0A5M9J6C9"/>
<dbReference type="EMBL" id="VICG01000015">
    <property type="protein sequence ID" value="KAA8564641.1"/>
    <property type="molecule type" value="Genomic_DNA"/>
</dbReference>
<proteinExistence type="predicted"/>
<name>A0A5M9J6C9_MONFR</name>
<dbReference type="Proteomes" id="UP000322873">
    <property type="component" value="Unassembled WGS sequence"/>
</dbReference>
<dbReference type="VEuPathDB" id="FungiDB:MFRU_013g01870"/>
<sequence length="306" mass="35543">MSTEQRSPKSLFPPVSYPSQYKPPQRKCPPKEIPLIPDHNSPSNEWLPVYDTRTPYVEAEIVHLIHEIVRNFVRLSAVSEDEVIWPPEGGHDLDEALCNELNISDAAKSLIRRLPSPKSISPVFLYQSSQLFDILDDLSISRESPSYIEGKDPPAERYILSDDVQLSAGDPETPIVILDTRENTIRVVSTFDDGADVSNPPNAPLERPGDTFYYRNYWPRHAPTFLRMQLNRIKALDVIPPMWSALGYIDFTHEWMRRKVKHLLEGTYGWPDDFNQKAWDEDRDRIWKETEEEYDRLGRPRVLRFL</sequence>
<evidence type="ECO:0000313" key="3">
    <source>
        <dbReference type="Proteomes" id="UP000322873"/>
    </source>
</evidence>
<evidence type="ECO:0000256" key="1">
    <source>
        <dbReference type="SAM" id="MobiDB-lite"/>
    </source>
</evidence>